<gene>
    <name evidence="1" type="ORF">U771_11575</name>
</gene>
<sequence length="31" mass="3472">MDMYLIQSKKMVGPKPAIGGKSNRRTARSHI</sequence>
<name>A0ACA7P4G0_9PSED</name>
<dbReference type="Proteomes" id="UP000018725">
    <property type="component" value="Chromosome"/>
</dbReference>
<proteinExistence type="predicted"/>
<reference evidence="1 2" key="1">
    <citation type="journal article" date="2014" name="Genome Announc.">
        <title>Complete Genome Sequence of Pseudomonas sp. Strain TKP, Isolated from a gamma-Hexachlorocyclohexane-Degrading Mixed Culture.</title>
        <authorList>
            <person name="Ohtsubo Y."/>
            <person name="Kishida K."/>
            <person name="Sato T."/>
            <person name="Tabata M."/>
            <person name="Kawasumi T."/>
            <person name="Ogura Y."/>
            <person name="Hayashi T."/>
            <person name="Tsuda M."/>
            <person name="Nagata Y."/>
        </authorList>
    </citation>
    <scope>NUCLEOTIDE SEQUENCE [LARGE SCALE GENOMIC DNA]</scope>
    <source>
        <strain evidence="1 2">TKP</strain>
    </source>
</reference>
<dbReference type="EMBL" id="CP006852">
    <property type="protein sequence ID" value="AHC34843.1"/>
    <property type="molecule type" value="Genomic_DNA"/>
</dbReference>
<protein>
    <submittedName>
        <fullName evidence="1">Uncharacterized protein</fullName>
    </submittedName>
</protein>
<keyword evidence="2" id="KW-1185">Reference proteome</keyword>
<evidence type="ECO:0000313" key="1">
    <source>
        <dbReference type="EMBL" id="AHC34843.1"/>
    </source>
</evidence>
<evidence type="ECO:0000313" key="2">
    <source>
        <dbReference type="Proteomes" id="UP000018725"/>
    </source>
</evidence>
<accession>A0ACA7P4G0</accession>
<organism evidence="1 2">
    <name type="scientific">Pseudomonas gorinensis</name>
    <dbReference type="NCBI Taxonomy" id="3240790"/>
    <lineage>
        <taxon>Bacteria</taxon>
        <taxon>Pseudomonadati</taxon>
        <taxon>Pseudomonadota</taxon>
        <taxon>Gammaproteobacteria</taxon>
        <taxon>Pseudomonadales</taxon>
        <taxon>Pseudomonadaceae</taxon>
        <taxon>Pseudomonas</taxon>
    </lineage>
</organism>